<gene>
    <name evidence="1" type="ORF">ENI32_06590</name>
    <name evidence="2" type="ORF">SBU_000342</name>
</gene>
<keyword evidence="3" id="KW-1185">Reference proteome</keyword>
<proteinExistence type="predicted"/>
<dbReference type="Proteomes" id="UP000185779">
    <property type="component" value="Unassembled WGS sequence"/>
</dbReference>
<reference evidence="2 3" key="1">
    <citation type="submission" date="2016-05" db="EMBL/GenBank/DDBJ databases">
        <title>Microbial consortia oxidize butane by reversing methanogenesis.</title>
        <authorList>
            <person name="Laso-Perez R."/>
            <person name="Richter M."/>
            <person name="Wegener G."/>
            <person name="Musat F."/>
        </authorList>
    </citation>
    <scope>NUCLEOTIDE SEQUENCE [LARGE SCALE GENOMIC DNA]</scope>
    <source>
        <strain evidence="2">BOX1</strain>
    </source>
</reference>
<dbReference type="Gene3D" id="3.90.10.10">
    <property type="entry name" value="Cytochrome C3"/>
    <property type="match status" value="2"/>
</dbReference>
<evidence type="ECO:0000313" key="2">
    <source>
        <dbReference type="EMBL" id="OFV67049.1"/>
    </source>
</evidence>
<reference evidence="1" key="2">
    <citation type="journal article" date="2020" name="mSystems">
        <title>Genome- and Community-Level Interaction Insights into Carbon Utilization and Element Cycling Functions of Hydrothermarchaeota in Hydrothermal Sediment.</title>
        <authorList>
            <person name="Zhou Z."/>
            <person name="Liu Y."/>
            <person name="Xu W."/>
            <person name="Pan J."/>
            <person name="Luo Z.H."/>
            <person name="Li M."/>
        </authorList>
    </citation>
    <scope>NUCLEOTIDE SEQUENCE [LARGE SCALE GENOMIC DNA]</scope>
    <source>
        <strain evidence="1">HyVt-386</strain>
    </source>
</reference>
<dbReference type="STRING" id="1839936.SBU_000342"/>
<dbReference type="SUPFAM" id="SSF48695">
    <property type="entry name" value="Multiheme cytochromes"/>
    <property type="match status" value="2"/>
</dbReference>
<name>A0A1F2P6W0_9EURY</name>
<dbReference type="EMBL" id="DRIE01000108">
    <property type="protein sequence ID" value="HEC57530.1"/>
    <property type="molecule type" value="Genomic_DNA"/>
</dbReference>
<protein>
    <submittedName>
        <fullName evidence="2">Multiheme cytochrome</fullName>
    </submittedName>
</protein>
<sequence>MRREILFIAFIFAIAAVILYTSTDTVSLFAGQHTFIAISDSGNQINCTWCHSRINSELSNSSLHEDLSCEACHRYNGTGITFASGDTSGSTPGNESHAAYVPRCLDCHDSDGAWIENRTGSLKYAPPAKAFSEPDHGTDYSAHKRFVLEANASDASPGENEACLACHTDYTVSLSYSYFWNIGYTLSSWSFTSFSYNGTRNYNIKWSKSGAKHEFVSLNSIDCTGCHKNIYDALVIGTDGGSNEDYLTHAPVEIDASHWDTDNPWGHYRYHYIPASNRATWVNSTYCLKCHNVTEYASEHPSDNTTYSLADVSMDTNSTSVHCAEALTCATCHGSGKTKAVIDNPERSGTGHSGSSFVDNIASNYARTFNGDICMGCHEAAVHPQSMGCSRCHSKGNVDVTIESEPSGYCTNN</sequence>
<dbReference type="EMBL" id="LYOR01000001">
    <property type="protein sequence ID" value="OFV67049.1"/>
    <property type="molecule type" value="Genomic_DNA"/>
</dbReference>
<dbReference type="AlphaFoldDB" id="A0A1F2P6W0"/>
<dbReference type="Proteomes" id="UP000885936">
    <property type="component" value="Unassembled WGS sequence"/>
</dbReference>
<dbReference type="InterPro" id="IPR036280">
    <property type="entry name" value="Multihaem_cyt_sf"/>
</dbReference>
<accession>A0A1F2P6W0</accession>
<comment type="caution">
    <text evidence="2">The sequence shown here is derived from an EMBL/GenBank/DDBJ whole genome shotgun (WGS) entry which is preliminary data.</text>
</comment>
<organism evidence="2 3">
    <name type="scientific">Candidatus Syntropharchaeum butanivorans</name>
    <dbReference type="NCBI Taxonomy" id="1839936"/>
    <lineage>
        <taxon>Archaea</taxon>
        <taxon>Methanobacteriati</taxon>
        <taxon>Methanobacteriota</taxon>
        <taxon>Stenosarchaea group</taxon>
        <taxon>Methanomicrobia</taxon>
        <taxon>Methanosarcinales</taxon>
        <taxon>ANME-2 cluster</taxon>
        <taxon>Candidatus Syntropharchaeum</taxon>
    </lineage>
</organism>
<evidence type="ECO:0000313" key="3">
    <source>
        <dbReference type="Proteomes" id="UP000185779"/>
    </source>
</evidence>
<evidence type="ECO:0000313" key="1">
    <source>
        <dbReference type="EMBL" id="HEC57530.1"/>
    </source>
</evidence>